<dbReference type="EMBL" id="JARAKH010001271">
    <property type="protein sequence ID" value="KAK8373256.1"/>
    <property type="molecule type" value="Genomic_DNA"/>
</dbReference>
<comment type="caution">
    <text evidence="2">The sequence shown here is derived from an EMBL/GenBank/DDBJ whole genome shotgun (WGS) entry which is preliminary data.</text>
</comment>
<dbReference type="AlphaFoldDB" id="A0AAW0SEJ4"/>
<name>A0AAW0SEJ4_SCYPA</name>
<accession>A0AAW0SEJ4</accession>
<proteinExistence type="predicted"/>
<feature type="region of interest" description="Disordered" evidence="1">
    <location>
        <begin position="30"/>
        <end position="54"/>
    </location>
</feature>
<reference evidence="2 3" key="1">
    <citation type="submission" date="2023-03" db="EMBL/GenBank/DDBJ databases">
        <title>High-quality genome of Scylla paramamosain provides insights in environmental adaptation.</title>
        <authorList>
            <person name="Zhang L."/>
        </authorList>
    </citation>
    <scope>NUCLEOTIDE SEQUENCE [LARGE SCALE GENOMIC DNA]</scope>
    <source>
        <strain evidence="2">LZ_2023a</strain>
        <tissue evidence="2">Muscle</tissue>
    </source>
</reference>
<dbReference type="Proteomes" id="UP001487740">
    <property type="component" value="Unassembled WGS sequence"/>
</dbReference>
<organism evidence="2 3">
    <name type="scientific">Scylla paramamosain</name>
    <name type="common">Mud crab</name>
    <dbReference type="NCBI Taxonomy" id="85552"/>
    <lineage>
        <taxon>Eukaryota</taxon>
        <taxon>Metazoa</taxon>
        <taxon>Ecdysozoa</taxon>
        <taxon>Arthropoda</taxon>
        <taxon>Crustacea</taxon>
        <taxon>Multicrustacea</taxon>
        <taxon>Malacostraca</taxon>
        <taxon>Eumalacostraca</taxon>
        <taxon>Eucarida</taxon>
        <taxon>Decapoda</taxon>
        <taxon>Pleocyemata</taxon>
        <taxon>Brachyura</taxon>
        <taxon>Eubrachyura</taxon>
        <taxon>Portunoidea</taxon>
        <taxon>Portunidae</taxon>
        <taxon>Portuninae</taxon>
        <taxon>Scylla</taxon>
    </lineage>
</organism>
<keyword evidence="3" id="KW-1185">Reference proteome</keyword>
<evidence type="ECO:0000313" key="3">
    <source>
        <dbReference type="Proteomes" id="UP001487740"/>
    </source>
</evidence>
<evidence type="ECO:0000256" key="1">
    <source>
        <dbReference type="SAM" id="MobiDB-lite"/>
    </source>
</evidence>
<gene>
    <name evidence="2" type="ORF">O3P69_011670</name>
</gene>
<evidence type="ECO:0000313" key="2">
    <source>
        <dbReference type="EMBL" id="KAK8373256.1"/>
    </source>
</evidence>
<protein>
    <submittedName>
        <fullName evidence="2">Uncharacterized protein</fullName>
    </submittedName>
</protein>
<sequence>MALVCLEQVSRFVGGRRLWIRPFKSDDDDDGCDYVQPTDSSSNDESSDKCARNPPCGSTVPAMTRVPQEATTFSVVPVLVREDCGSDLFESDDDVADHNYVQPSQFTNSNDFRWSLELLHTAIHEHRWDNAFRFLPCVITHTAPHLPLEFLLRVTDVITRNVPSLSVDDRKKFRSILHGMKLETSVFHDILSQDLAEATDRDADGLLQMIEDIQNQRQPPAQGIETRTDKRFKALSDGYIGLVHYHRWKSSLLNATAASPATGREAGIYCSECQCLLPAAAVICFAECLTWSLISGLPLHGLCML</sequence>